<sequence length="175" mass="20467">MTRPEYLENVIIDCQSRNERLHCLAESSDCSKGALEPSFTNRTKKLKKTQTIKLDFNRFELLPKNLFFFEFLKTCISLHTRIVCVHEVLACQAVVYDMPSRSPIQPLSKYGRYACYWDVVLCDPVSQGIFSHHRFSKSCLVYKKNSREGAWRRMLHGRFVVLQWCGLRAIYPHGQ</sequence>
<gene>
    <name evidence="1" type="ORF">LANO_0C01266G</name>
</gene>
<name>A0A1G4J3T1_9SACH</name>
<accession>A0A1G4J3T1</accession>
<dbReference type="AlphaFoldDB" id="A0A1G4J3T1"/>
<evidence type="ECO:0000313" key="2">
    <source>
        <dbReference type="Proteomes" id="UP000189911"/>
    </source>
</evidence>
<dbReference type="EMBL" id="LT598446">
    <property type="protein sequence ID" value="SCU84401.1"/>
    <property type="molecule type" value="Genomic_DNA"/>
</dbReference>
<protein>
    <submittedName>
        <fullName evidence="1">LANO_0C01266g1_1</fullName>
    </submittedName>
</protein>
<proteinExistence type="predicted"/>
<reference evidence="2" key="1">
    <citation type="submission" date="2016-03" db="EMBL/GenBank/DDBJ databases">
        <authorList>
            <person name="Devillers Hugo."/>
        </authorList>
    </citation>
    <scope>NUCLEOTIDE SEQUENCE [LARGE SCALE GENOMIC DNA]</scope>
</reference>
<dbReference type="Proteomes" id="UP000189911">
    <property type="component" value="Chromosome C"/>
</dbReference>
<keyword evidence="2" id="KW-1185">Reference proteome</keyword>
<organism evidence="1 2">
    <name type="scientific">Lachancea nothofagi CBS 11611</name>
    <dbReference type="NCBI Taxonomy" id="1266666"/>
    <lineage>
        <taxon>Eukaryota</taxon>
        <taxon>Fungi</taxon>
        <taxon>Dikarya</taxon>
        <taxon>Ascomycota</taxon>
        <taxon>Saccharomycotina</taxon>
        <taxon>Saccharomycetes</taxon>
        <taxon>Saccharomycetales</taxon>
        <taxon>Saccharomycetaceae</taxon>
        <taxon>Lachancea</taxon>
    </lineage>
</organism>
<evidence type="ECO:0000313" key="1">
    <source>
        <dbReference type="EMBL" id="SCU84401.1"/>
    </source>
</evidence>